<gene>
    <name evidence="1" type="ORF">LEP1GSC188_0187</name>
</gene>
<comment type="caution">
    <text evidence="1">The sequence shown here is derived from an EMBL/GenBank/DDBJ whole genome shotgun (WGS) entry which is preliminary data.</text>
</comment>
<dbReference type="EMBL" id="AHOR02000022">
    <property type="protein sequence ID" value="EMF82453.1"/>
    <property type="molecule type" value="Genomic_DNA"/>
</dbReference>
<protein>
    <submittedName>
        <fullName evidence="1">Uncharacterized protein</fullName>
    </submittedName>
</protein>
<name>M3EN21_9LEPT</name>
<sequence>MSDGDYIFTETTTNISDKDKLLKDIIACFDYKRTNISPAKVKEINLFLIST</sequence>
<proteinExistence type="predicted"/>
<dbReference type="Proteomes" id="UP000011770">
    <property type="component" value="Unassembled WGS sequence"/>
</dbReference>
<organism evidence="1 2">
    <name type="scientific">Leptospira weilii serovar Topaz str. LT2116</name>
    <dbReference type="NCBI Taxonomy" id="1088540"/>
    <lineage>
        <taxon>Bacteria</taxon>
        <taxon>Pseudomonadati</taxon>
        <taxon>Spirochaetota</taxon>
        <taxon>Spirochaetia</taxon>
        <taxon>Leptospirales</taxon>
        <taxon>Leptospiraceae</taxon>
        <taxon>Leptospira</taxon>
    </lineage>
</organism>
<accession>M3EN21</accession>
<evidence type="ECO:0000313" key="2">
    <source>
        <dbReference type="Proteomes" id="UP000011770"/>
    </source>
</evidence>
<evidence type="ECO:0000313" key="1">
    <source>
        <dbReference type="EMBL" id="EMF82453.1"/>
    </source>
</evidence>
<reference evidence="1 2" key="1">
    <citation type="submission" date="2013-01" db="EMBL/GenBank/DDBJ databases">
        <authorList>
            <person name="Harkins D.M."/>
            <person name="Durkin A.S."/>
            <person name="Brinkac L.M."/>
            <person name="Haft D.H."/>
            <person name="Selengut J.D."/>
            <person name="Sanka R."/>
            <person name="DePew J."/>
            <person name="Purushe J."/>
            <person name="Tulsiani S.M."/>
            <person name="Graham G.C."/>
            <person name="Burns M.-A."/>
            <person name="Dohnt M.F."/>
            <person name="Smythe L.D."/>
            <person name="McKay D.B."/>
            <person name="Craig S.B."/>
            <person name="Vinetz J.M."/>
            <person name="Sutton G.G."/>
            <person name="Nierman W.C."/>
            <person name="Fouts D.E."/>
        </authorList>
    </citation>
    <scope>NUCLEOTIDE SEQUENCE [LARGE SCALE GENOMIC DNA]</scope>
    <source>
        <strain evidence="1 2">LT2116</strain>
    </source>
</reference>
<dbReference type="AlphaFoldDB" id="M3EN21"/>